<comment type="caution">
    <text evidence="1">The sequence shown here is derived from an EMBL/GenBank/DDBJ whole genome shotgun (WGS) entry which is preliminary data.</text>
</comment>
<name>A0A919TXZ3_9ACTN</name>
<dbReference type="Proteomes" id="UP000623608">
    <property type="component" value="Unassembled WGS sequence"/>
</dbReference>
<sequence>MLIWQAVRSAPVVTLLSRVRFATSDTAEPPVPLSAGPAVAVTAPRAAIGPRFATFAEPVDSMTEAPVAQAALVVVTMFCPPKIVIRARSPWADVVMELAAGAAAGSINNPRAIAARAR</sequence>
<keyword evidence="2" id="KW-1185">Reference proteome</keyword>
<dbReference type="AlphaFoldDB" id="A0A919TXZ3"/>
<protein>
    <submittedName>
        <fullName evidence="1">Uncharacterized protein</fullName>
    </submittedName>
</protein>
<accession>A0A919TXZ3</accession>
<evidence type="ECO:0000313" key="2">
    <source>
        <dbReference type="Proteomes" id="UP000623608"/>
    </source>
</evidence>
<dbReference type="EMBL" id="BOMY01000065">
    <property type="protein sequence ID" value="GIF26901.1"/>
    <property type="molecule type" value="Genomic_DNA"/>
</dbReference>
<proteinExistence type="predicted"/>
<reference evidence="1" key="1">
    <citation type="submission" date="2021-01" db="EMBL/GenBank/DDBJ databases">
        <title>Whole genome shotgun sequence of Actinoplanes tereljensis NBRC 105297.</title>
        <authorList>
            <person name="Komaki H."/>
            <person name="Tamura T."/>
        </authorList>
    </citation>
    <scope>NUCLEOTIDE SEQUENCE</scope>
    <source>
        <strain evidence="1">NBRC 105297</strain>
    </source>
</reference>
<gene>
    <name evidence="1" type="ORF">Ate02nite_96310</name>
</gene>
<organism evidence="1 2">
    <name type="scientific">Paractinoplanes tereljensis</name>
    <dbReference type="NCBI Taxonomy" id="571912"/>
    <lineage>
        <taxon>Bacteria</taxon>
        <taxon>Bacillati</taxon>
        <taxon>Actinomycetota</taxon>
        <taxon>Actinomycetes</taxon>
        <taxon>Micromonosporales</taxon>
        <taxon>Micromonosporaceae</taxon>
        <taxon>Paractinoplanes</taxon>
    </lineage>
</organism>
<evidence type="ECO:0000313" key="1">
    <source>
        <dbReference type="EMBL" id="GIF26901.1"/>
    </source>
</evidence>